<comment type="caution">
    <text evidence="7">The sequence shown here is derived from an EMBL/GenBank/DDBJ whole genome shotgun (WGS) entry which is preliminary data.</text>
</comment>
<dbReference type="InterPro" id="IPR052788">
    <property type="entry name" value="RING-type_E3_ligase_ATL"/>
</dbReference>
<dbReference type="Gene3D" id="3.30.40.10">
    <property type="entry name" value="Zinc/RING finger domain, C3HC4 (zinc finger)"/>
    <property type="match status" value="1"/>
</dbReference>
<evidence type="ECO:0000259" key="6">
    <source>
        <dbReference type="PROSITE" id="PS50195"/>
    </source>
</evidence>
<dbReference type="Pfam" id="PF13639">
    <property type="entry name" value="zf-RING_2"/>
    <property type="match status" value="1"/>
</dbReference>
<keyword evidence="1" id="KW-0479">Metal-binding</keyword>
<evidence type="ECO:0000313" key="8">
    <source>
        <dbReference type="Proteomes" id="UP000481153"/>
    </source>
</evidence>
<evidence type="ECO:0000256" key="3">
    <source>
        <dbReference type="ARBA" id="ARBA00022833"/>
    </source>
</evidence>
<feature type="domain" description="RING-type" evidence="5">
    <location>
        <begin position="210"/>
        <end position="253"/>
    </location>
</feature>
<dbReference type="InterPro" id="IPR001841">
    <property type="entry name" value="Znf_RING"/>
</dbReference>
<keyword evidence="2 4" id="KW-0863">Zinc-finger</keyword>
<dbReference type="AlphaFoldDB" id="A0A6G0W5L9"/>
<evidence type="ECO:0000256" key="4">
    <source>
        <dbReference type="PROSITE-ProRule" id="PRU00175"/>
    </source>
</evidence>
<dbReference type="SMART" id="SM00184">
    <property type="entry name" value="RING"/>
    <property type="match status" value="1"/>
</dbReference>
<protein>
    <recommendedName>
        <fullName evidence="9">RING-type domain-containing protein</fullName>
    </recommendedName>
</protein>
<dbReference type="VEuPathDB" id="FungiDB:AeMF1_002080"/>
<dbReference type="InterPro" id="IPR013083">
    <property type="entry name" value="Znf_RING/FYVE/PHD"/>
</dbReference>
<dbReference type="PANTHER" id="PTHR45798">
    <property type="entry name" value="RING-H2 FINGER PROTEIN ATL61-RELATED-RELATED"/>
    <property type="match status" value="1"/>
</dbReference>
<evidence type="ECO:0000259" key="5">
    <source>
        <dbReference type="PROSITE" id="PS50089"/>
    </source>
</evidence>
<dbReference type="PROSITE" id="PS50089">
    <property type="entry name" value="ZF_RING_2"/>
    <property type="match status" value="1"/>
</dbReference>
<dbReference type="SUPFAM" id="SSF64268">
    <property type="entry name" value="PX domain"/>
    <property type="match status" value="1"/>
</dbReference>
<dbReference type="PROSITE" id="PS50195">
    <property type="entry name" value="PX"/>
    <property type="match status" value="1"/>
</dbReference>
<feature type="domain" description="PX" evidence="6">
    <location>
        <begin position="44"/>
        <end position="185"/>
    </location>
</feature>
<dbReference type="InterPro" id="IPR001683">
    <property type="entry name" value="PX_dom"/>
</dbReference>
<dbReference type="PANTHER" id="PTHR45798:SF97">
    <property type="entry name" value="ALCOHOL-SENSITIVE RING FINGER PROTEIN 1"/>
    <property type="match status" value="1"/>
</dbReference>
<name>A0A6G0W5L9_9STRA</name>
<dbReference type="EMBL" id="VJMJ01000339">
    <property type="protein sequence ID" value="KAF0722307.1"/>
    <property type="molecule type" value="Genomic_DNA"/>
</dbReference>
<organism evidence="7 8">
    <name type="scientific">Aphanomyces euteiches</name>
    <dbReference type="NCBI Taxonomy" id="100861"/>
    <lineage>
        <taxon>Eukaryota</taxon>
        <taxon>Sar</taxon>
        <taxon>Stramenopiles</taxon>
        <taxon>Oomycota</taxon>
        <taxon>Saprolegniomycetes</taxon>
        <taxon>Saprolegniales</taxon>
        <taxon>Verrucalvaceae</taxon>
        <taxon>Aphanomyces</taxon>
    </lineage>
</organism>
<sequence>MSASHSYYSERSFAMDEMDPRQSGRYGALNSKKRLIRKIQQDSLRQLSMTTQAVLVRSPTEPYYSYHMTITSEYYKQKWIACHRYSDFHRLRKKVLEMLEVHAKMGCASCHTVHSQVKKFDFPGRDIFKRTEVEKQVTARLSGLEDFTVALIQYLSSDGLADHCRNMLTVQNKVKEFLQFPLAHEEQLIRAIRSLQYVDPRDVRVDTEACPICLNDWGELDGNQLVLSACGHFFHEHCISEWYTTRFDCPMCRQIAGL</sequence>
<evidence type="ECO:0000313" key="7">
    <source>
        <dbReference type="EMBL" id="KAF0722307.1"/>
    </source>
</evidence>
<evidence type="ECO:0000256" key="2">
    <source>
        <dbReference type="ARBA" id="ARBA00022771"/>
    </source>
</evidence>
<dbReference type="GO" id="GO:0035091">
    <property type="term" value="F:phosphatidylinositol binding"/>
    <property type="evidence" value="ECO:0007669"/>
    <property type="project" value="InterPro"/>
</dbReference>
<evidence type="ECO:0000256" key="1">
    <source>
        <dbReference type="ARBA" id="ARBA00022723"/>
    </source>
</evidence>
<dbReference type="Gene3D" id="3.30.1520.10">
    <property type="entry name" value="Phox-like domain"/>
    <property type="match status" value="1"/>
</dbReference>
<dbReference type="CDD" id="cd06093">
    <property type="entry name" value="PX_domain"/>
    <property type="match status" value="1"/>
</dbReference>
<dbReference type="Proteomes" id="UP000481153">
    <property type="component" value="Unassembled WGS sequence"/>
</dbReference>
<proteinExistence type="predicted"/>
<keyword evidence="8" id="KW-1185">Reference proteome</keyword>
<accession>A0A6G0W5L9</accession>
<keyword evidence="3" id="KW-0862">Zinc</keyword>
<dbReference type="InterPro" id="IPR036871">
    <property type="entry name" value="PX_dom_sf"/>
</dbReference>
<reference evidence="7 8" key="1">
    <citation type="submission" date="2019-07" db="EMBL/GenBank/DDBJ databases">
        <title>Genomics analysis of Aphanomyces spp. identifies a new class of oomycete effector associated with host adaptation.</title>
        <authorList>
            <person name="Gaulin E."/>
        </authorList>
    </citation>
    <scope>NUCLEOTIDE SEQUENCE [LARGE SCALE GENOMIC DNA]</scope>
    <source>
        <strain evidence="7 8">ATCC 201684</strain>
    </source>
</reference>
<evidence type="ECO:0008006" key="9">
    <source>
        <dbReference type="Google" id="ProtNLM"/>
    </source>
</evidence>
<gene>
    <name evidence="7" type="ORF">Ae201684_018523</name>
</gene>
<dbReference type="SUPFAM" id="SSF57850">
    <property type="entry name" value="RING/U-box"/>
    <property type="match status" value="1"/>
</dbReference>
<dbReference type="GO" id="GO:0008270">
    <property type="term" value="F:zinc ion binding"/>
    <property type="evidence" value="ECO:0007669"/>
    <property type="project" value="UniProtKB-KW"/>
</dbReference>